<evidence type="ECO:0000259" key="4">
    <source>
        <dbReference type="Pfam" id="PF03033"/>
    </source>
</evidence>
<feature type="domain" description="Glycosyl transferase family 28 C-terminal" evidence="5">
    <location>
        <begin position="195"/>
        <end position="341"/>
    </location>
</feature>
<organism evidence="6 7">
    <name type="scientific">candidate division WOR_3 bacterium SM23_42</name>
    <dbReference type="NCBI Taxonomy" id="1703779"/>
    <lineage>
        <taxon>Bacteria</taxon>
        <taxon>Bacteria division WOR-3</taxon>
    </lineage>
</organism>
<feature type="transmembrane region" description="Helical" evidence="3">
    <location>
        <begin position="106"/>
        <end position="132"/>
    </location>
</feature>
<evidence type="ECO:0000256" key="1">
    <source>
        <dbReference type="ARBA" id="ARBA00022676"/>
    </source>
</evidence>
<keyword evidence="1" id="KW-0328">Glycosyltransferase</keyword>
<dbReference type="SUPFAM" id="SSF53756">
    <property type="entry name" value="UDP-Glycosyltransferase/glycogen phosphorylase"/>
    <property type="match status" value="1"/>
</dbReference>
<gene>
    <name evidence="6" type="ORF">AMJ83_05475</name>
</gene>
<dbReference type="GO" id="GO:0005975">
    <property type="term" value="P:carbohydrate metabolic process"/>
    <property type="evidence" value="ECO:0007669"/>
    <property type="project" value="InterPro"/>
</dbReference>
<evidence type="ECO:0000256" key="3">
    <source>
        <dbReference type="SAM" id="Phobius"/>
    </source>
</evidence>
<comment type="caution">
    <text evidence="6">The sequence shown here is derived from an EMBL/GenBank/DDBJ whole genome shotgun (WGS) entry which is preliminary data.</text>
</comment>
<sequence>MSHHGLESAVGIEKPRPKVIVGGVGTGGHYFPAVVVANELQERKFDVVFLARKGFVEETVARQYGVKTFSINPRPFYGKSLIVKFLFVFSLIFSIGRLHALTKHAIGLAFGGFGAVPLVISCMINRSIFYIFEPNRVPGKATQRFAARAKRVFLGLPLLKNINAVTAITGVPIRHEFLESLNQTRSKAPHGAVSILFYGGSQGAQRLNDLALELQKIMPKKWFLTIIAGDRDYARIIRAKGERIRVIPFTEKPWQEIRQADLIISRAGALAGYEILALNKKVIWIPFPYAIDDHQFHNALYFAKLGDALVQKEIDVTADSLARCIGELLRKKRKQGTRIIRDAEKRIVDYLLQDRA</sequence>
<dbReference type="CDD" id="cd03785">
    <property type="entry name" value="GT28_MurG"/>
    <property type="match status" value="1"/>
</dbReference>
<dbReference type="InterPro" id="IPR004276">
    <property type="entry name" value="GlycoTrans_28_N"/>
</dbReference>
<evidence type="ECO:0008006" key="8">
    <source>
        <dbReference type="Google" id="ProtNLM"/>
    </source>
</evidence>
<accession>A0A0S8FT80</accession>
<dbReference type="PANTHER" id="PTHR21015">
    <property type="entry name" value="UDP-N-ACETYLGLUCOSAMINE--N-ACETYLMURAMYL-(PENTAPEPTIDE) PYROPHOSPHORYL-UNDECAPRENOL N-ACETYLGLUCOSAMINE TRANSFERASE 1"/>
    <property type="match status" value="1"/>
</dbReference>
<feature type="transmembrane region" description="Helical" evidence="3">
    <location>
        <begin position="81"/>
        <end position="100"/>
    </location>
</feature>
<dbReference type="AlphaFoldDB" id="A0A0S8FT80"/>
<evidence type="ECO:0000313" key="7">
    <source>
        <dbReference type="Proteomes" id="UP000051373"/>
    </source>
</evidence>
<protein>
    <recommendedName>
        <fullName evidence="8">UDP-N-acetylglucosamine--N-acetylmuramyl-(pentapeptide) pyrophosphoryl-undecaprenol N-acetylglucosamine transferase</fullName>
    </recommendedName>
</protein>
<dbReference type="EMBL" id="LJUJ01000008">
    <property type="protein sequence ID" value="KPK63895.1"/>
    <property type="molecule type" value="Genomic_DNA"/>
</dbReference>
<evidence type="ECO:0000259" key="5">
    <source>
        <dbReference type="Pfam" id="PF04101"/>
    </source>
</evidence>
<dbReference type="InterPro" id="IPR007235">
    <property type="entry name" value="Glyco_trans_28_C"/>
</dbReference>
<evidence type="ECO:0000313" key="6">
    <source>
        <dbReference type="EMBL" id="KPK63895.1"/>
    </source>
</evidence>
<dbReference type="GO" id="GO:1901137">
    <property type="term" value="P:carbohydrate derivative biosynthetic process"/>
    <property type="evidence" value="ECO:0007669"/>
    <property type="project" value="UniProtKB-ARBA"/>
</dbReference>
<keyword evidence="2" id="KW-0808">Transferase</keyword>
<feature type="domain" description="Glycosyltransferase family 28 N-terminal" evidence="4">
    <location>
        <begin position="20"/>
        <end position="153"/>
    </location>
</feature>
<reference evidence="6 7" key="1">
    <citation type="journal article" date="2015" name="Microbiome">
        <title>Genomic resolution of linkages in carbon, nitrogen, and sulfur cycling among widespread estuary sediment bacteria.</title>
        <authorList>
            <person name="Baker B.J."/>
            <person name="Lazar C.S."/>
            <person name="Teske A.P."/>
            <person name="Dick G.J."/>
        </authorList>
    </citation>
    <scope>NUCLEOTIDE SEQUENCE [LARGE SCALE GENOMIC DNA]</scope>
    <source>
        <strain evidence="6">SM23_42</strain>
    </source>
</reference>
<dbReference type="STRING" id="1703779.AMJ83_05475"/>
<dbReference type="Proteomes" id="UP000051373">
    <property type="component" value="Unassembled WGS sequence"/>
</dbReference>
<name>A0A0S8FT80_UNCW3</name>
<keyword evidence="3" id="KW-1133">Transmembrane helix</keyword>
<dbReference type="Pfam" id="PF03033">
    <property type="entry name" value="Glyco_transf_28"/>
    <property type="match status" value="1"/>
</dbReference>
<dbReference type="PATRIC" id="fig|1703779.3.peg.1313"/>
<feature type="transmembrane region" description="Helical" evidence="3">
    <location>
        <begin position="152"/>
        <end position="173"/>
    </location>
</feature>
<keyword evidence="3" id="KW-0472">Membrane</keyword>
<evidence type="ECO:0000256" key="2">
    <source>
        <dbReference type="ARBA" id="ARBA00022679"/>
    </source>
</evidence>
<dbReference type="Pfam" id="PF04101">
    <property type="entry name" value="Glyco_tran_28_C"/>
    <property type="match status" value="1"/>
</dbReference>
<proteinExistence type="predicted"/>
<dbReference type="GO" id="GO:0016758">
    <property type="term" value="F:hexosyltransferase activity"/>
    <property type="evidence" value="ECO:0007669"/>
    <property type="project" value="InterPro"/>
</dbReference>
<dbReference type="PANTHER" id="PTHR21015:SF22">
    <property type="entry name" value="GLYCOSYLTRANSFERASE"/>
    <property type="match status" value="1"/>
</dbReference>
<keyword evidence="3" id="KW-0812">Transmembrane</keyword>
<dbReference type="Gene3D" id="3.40.50.2000">
    <property type="entry name" value="Glycogen Phosphorylase B"/>
    <property type="match status" value="2"/>
</dbReference>